<organism evidence="4 5">
    <name type="scientific">Steinernema hermaphroditum</name>
    <dbReference type="NCBI Taxonomy" id="289476"/>
    <lineage>
        <taxon>Eukaryota</taxon>
        <taxon>Metazoa</taxon>
        <taxon>Ecdysozoa</taxon>
        <taxon>Nematoda</taxon>
        <taxon>Chromadorea</taxon>
        <taxon>Rhabditida</taxon>
        <taxon>Tylenchina</taxon>
        <taxon>Panagrolaimomorpha</taxon>
        <taxon>Strongyloidoidea</taxon>
        <taxon>Steinernematidae</taxon>
        <taxon>Steinernema</taxon>
    </lineage>
</organism>
<dbReference type="InterPro" id="IPR004147">
    <property type="entry name" value="ABC1_dom"/>
</dbReference>
<accession>A0AA39HSF6</accession>
<dbReference type="GO" id="GO:0055088">
    <property type="term" value="P:lipid homeostasis"/>
    <property type="evidence" value="ECO:0007669"/>
    <property type="project" value="TreeGrafter"/>
</dbReference>
<dbReference type="InterPro" id="IPR051130">
    <property type="entry name" value="Mito_struct-func_regulator"/>
</dbReference>
<dbReference type="CDD" id="cd13969">
    <property type="entry name" value="ADCK1-like"/>
    <property type="match status" value="1"/>
</dbReference>
<feature type="transmembrane region" description="Helical" evidence="2">
    <location>
        <begin position="12"/>
        <end position="33"/>
    </location>
</feature>
<dbReference type="GO" id="GO:0004672">
    <property type="term" value="F:protein kinase activity"/>
    <property type="evidence" value="ECO:0007669"/>
    <property type="project" value="InterPro"/>
</dbReference>
<dbReference type="PANTHER" id="PTHR43173">
    <property type="entry name" value="ABC1 FAMILY PROTEIN"/>
    <property type="match status" value="1"/>
</dbReference>
<proteinExistence type="inferred from homology"/>
<sequence length="526" mass="60167">MIAVVRRVFRNRLVRAFSTGLTLTTAGVSVYFLHRNDYSLSSIGAVRFARAGIAVGRIATDYKWSLHGLDPDSKEYSTTMKQLHSRGAEKLLALARANGGVFIKVGQHIASLQYLLPDEYIKTLSVLHSRAPESKLDEVKRVVEESLNVPSCDDLFEFLDERPKGAASLAQVYEAKLIDTGERVAVKVQHPKVKPHSLIDIATMEFFVNIVDRLFPDFRLMWLVDEVKRNLPKELDFLNEADNADRVRRMFAHLPYLKIPKIYRKYCSDRVLTMEFCDGFQIDDIRAIEEHNFDKHDICQKIGTLFSEMIFVNGYIHCDPHPGNVLVNKNSEGELDIVLLDHGLYATLQDDFRINYTKLWLALLKPDRDLIKRYASKMGVGELYGLFACIVTARSWKAVTGGIDRVTFDSQEQQEIGEYAASLVPQISQVLERVPSNMLLILKTNDLIRSIEHRMGTLNRQDSFLQMSRCCVRSVFQYRLSKTRSWIKKALVASAMYYQLARIVLFQYILIVAEWIHRSKTAVGFA</sequence>
<dbReference type="InterPro" id="IPR011009">
    <property type="entry name" value="Kinase-like_dom_sf"/>
</dbReference>
<dbReference type="Pfam" id="PF03109">
    <property type="entry name" value="ABC1"/>
    <property type="match status" value="1"/>
</dbReference>
<keyword evidence="2" id="KW-0812">Transmembrane</keyword>
<dbReference type="AlphaFoldDB" id="A0AA39HSF6"/>
<dbReference type="GO" id="GO:0007005">
    <property type="term" value="P:mitochondrion organization"/>
    <property type="evidence" value="ECO:0007669"/>
    <property type="project" value="TreeGrafter"/>
</dbReference>
<evidence type="ECO:0000259" key="3">
    <source>
        <dbReference type="PROSITE" id="PS50011"/>
    </source>
</evidence>
<name>A0AA39HSF6_9BILA</name>
<keyword evidence="5" id="KW-1185">Reference proteome</keyword>
<comment type="similarity">
    <text evidence="1">Belongs to the protein kinase superfamily. ADCK protein kinase family.</text>
</comment>
<evidence type="ECO:0000256" key="1">
    <source>
        <dbReference type="ARBA" id="ARBA00009670"/>
    </source>
</evidence>
<evidence type="ECO:0000313" key="5">
    <source>
        <dbReference type="Proteomes" id="UP001175271"/>
    </source>
</evidence>
<dbReference type="GO" id="GO:0005743">
    <property type="term" value="C:mitochondrial inner membrane"/>
    <property type="evidence" value="ECO:0007669"/>
    <property type="project" value="TreeGrafter"/>
</dbReference>
<evidence type="ECO:0000313" key="4">
    <source>
        <dbReference type="EMBL" id="KAK0410670.1"/>
    </source>
</evidence>
<reference evidence="4" key="1">
    <citation type="submission" date="2023-06" db="EMBL/GenBank/DDBJ databases">
        <title>Genomic analysis of the entomopathogenic nematode Steinernema hermaphroditum.</title>
        <authorList>
            <person name="Schwarz E.M."/>
            <person name="Heppert J.K."/>
            <person name="Baniya A."/>
            <person name="Schwartz H.T."/>
            <person name="Tan C.-H."/>
            <person name="Antoshechkin I."/>
            <person name="Sternberg P.W."/>
            <person name="Goodrich-Blair H."/>
            <person name="Dillman A.R."/>
        </authorList>
    </citation>
    <scope>NUCLEOTIDE SEQUENCE</scope>
    <source>
        <strain evidence="4">PS9179</strain>
        <tissue evidence="4">Whole animal</tissue>
    </source>
</reference>
<dbReference type="SUPFAM" id="SSF56112">
    <property type="entry name" value="Protein kinase-like (PK-like)"/>
    <property type="match status" value="1"/>
</dbReference>
<dbReference type="InterPro" id="IPR045307">
    <property type="entry name" value="ADCK1_dom"/>
</dbReference>
<dbReference type="GO" id="GO:0005524">
    <property type="term" value="F:ATP binding"/>
    <property type="evidence" value="ECO:0007669"/>
    <property type="project" value="InterPro"/>
</dbReference>
<dbReference type="PROSITE" id="PS50011">
    <property type="entry name" value="PROTEIN_KINASE_DOM"/>
    <property type="match status" value="1"/>
</dbReference>
<dbReference type="Gene3D" id="1.10.510.10">
    <property type="entry name" value="Transferase(Phosphotransferase) domain 1"/>
    <property type="match status" value="1"/>
</dbReference>
<comment type="caution">
    <text evidence="4">The sequence shown here is derived from an EMBL/GenBank/DDBJ whole genome shotgun (WGS) entry which is preliminary data.</text>
</comment>
<protein>
    <recommendedName>
        <fullName evidence="3">Protein kinase domain-containing protein</fullName>
    </recommendedName>
</protein>
<dbReference type="PANTHER" id="PTHR43173:SF19">
    <property type="entry name" value="AARF DOMAIN-CONTAINING PROTEIN KINASE 1"/>
    <property type="match status" value="1"/>
</dbReference>
<dbReference type="InterPro" id="IPR000719">
    <property type="entry name" value="Prot_kinase_dom"/>
</dbReference>
<keyword evidence="2" id="KW-1133">Transmembrane helix</keyword>
<evidence type="ECO:0000256" key="2">
    <source>
        <dbReference type="SAM" id="Phobius"/>
    </source>
</evidence>
<gene>
    <name evidence="4" type="ORF">QR680_005264</name>
</gene>
<dbReference type="Proteomes" id="UP001175271">
    <property type="component" value="Unassembled WGS sequence"/>
</dbReference>
<keyword evidence="2" id="KW-0472">Membrane</keyword>
<feature type="domain" description="Protein kinase" evidence="3">
    <location>
        <begin position="158"/>
        <end position="465"/>
    </location>
</feature>
<dbReference type="EMBL" id="JAUCMV010000003">
    <property type="protein sequence ID" value="KAK0410670.1"/>
    <property type="molecule type" value="Genomic_DNA"/>
</dbReference>